<dbReference type="EMBL" id="WOCE01000011">
    <property type="protein sequence ID" value="KAE9604634.1"/>
    <property type="molecule type" value="Genomic_DNA"/>
</dbReference>
<keyword evidence="3" id="KW-1185">Reference proteome</keyword>
<dbReference type="Proteomes" id="UP000447434">
    <property type="component" value="Chromosome 11"/>
</dbReference>
<comment type="caution">
    <text evidence="2">The sequence shown here is derived from an EMBL/GenBank/DDBJ whole genome shotgun (WGS) entry which is preliminary data.</text>
</comment>
<proteinExistence type="predicted"/>
<accession>A0A6A4PTN8</accession>
<gene>
    <name evidence="2" type="ORF">Lalb_Chr11g0073881</name>
</gene>
<evidence type="ECO:0000313" key="3">
    <source>
        <dbReference type="Proteomes" id="UP000447434"/>
    </source>
</evidence>
<feature type="signal peptide" evidence="1">
    <location>
        <begin position="1"/>
        <end position="26"/>
    </location>
</feature>
<evidence type="ECO:0000313" key="2">
    <source>
        <dbReference type="EMBL" id="KAE9604634.1"/>
    </source>
</evidence>
<protein>
    <submittedName>
        <fullName evidence="2">Putative pectinesterase</fullName>
    </submittedName>
</protein>
<dbReference type="AlphaFoldDB" id="A0A6A4PTN8"/>
<reference evidence="3" key="1">
    <citation type="journal article" date="2020" name="Nat. Commun.">
        <title>Genome sequence of the cluster root forming white lupin.</title>
        <authorList>
            <person name="Hufnagel B."/>
            <person name="Marques A."/>
            <person name="Soriano A."/>
            <person name="Marques L."/>
            <person name="Divol F."/>
            <person name="Doumas P."/>
            <person name="Sallet E."/>
            <person name="Mancinotti D."/>
            <person name="Carrere S."/>
            <person name="Marande W."/>
            <person name="Arribat S."/>
            <person name="Keller J."/>
            <person name="Huneau C."/>
            <person name="Blein T."/>
            <person name="Aime D."/>
            <person name="Laguerre M."/>
            <person name="Taylor J."/>
            <person name="Schubert V."/>
            <person name="Nelson M."/>
            <person name="Geu-Flores F."/>
            <person name="Crespi M."/>
            <person name="Gallardo-Guerrero K."/>
            <person name="Delaux P.-M."/>
            <person name="Salse J."/>
            <person name="Berges H."/>
            <person name="Guyot R."/>
            <person name="Gouzy J."/>
            <person name="Peret B."/>
        </authorList>
    </citation>
    <scope>NUCLEOTIDE SEQUENCE [LARGE SCALE GENOMIC DNA]</scope>
    <source>
        <strain evidence="3">cv. Amiga</strain>
    </source>
</reference>
<organism evidence="2 3">
    <name type="scientific">Lupinus albus</name>
    <name type="common">White lupine</name>
    <name type="synonym">Lupinus termis</name>
    <dbReference type="NCBI Taxonomy" id="3870"/>
    <lineage>
        <taxon>Eukaryota</taxon>
        <taxon>Viridiplantae</taxon>
        <taxon>Streptophyta</taxon>
        <taxon>Embryophyta</taxon>
        <taxon>Tracheophyta</taxon>
        <taxon>Spermatophyta</taxon>
        <taxon>Magnoliopsida</taxon>
        <taxon>eudicotyledons</taxon>
        <taxon>Gunneridae</taxon>
        <taxon>Pentapetalae</taxon>
        <taxon>rosids</taxon>
        <taxon>fabids</taxon>
        <taxon>Fabales</taxon>
        <taxon>Fabaceae</taxon>
        <taxon>Papilionoideae</taxon>
        <taxon>50 kb inversion clade</taxon>
        <taxon>genistoids sensu lato</taxon>
        <taxon>core genistoids</taxon>
        <taxon>Genisteae</taxon>
        <taxon>Lupinus</taxon>
    </lineage>
</organism>
<name>A0A6A4PTN8_LUPAL</name>
<sequence length="107" mass="11569">MSTFFSYFLLLVVFLGQCTTPFGVYGAPPSGYVGVDSIMVSPSDFVDSLGIVVNVLQGVTTSLLNATHINNHAISDCIELIGLTTDFLDWSISATKSPKGKYLHIHR</sequence>
<evidence type="ECO:0000256" key="1">
    <source>
        <dbReference type="SAM" id="SignalP"/>
    </source>
</evidence>
<feature type="chain" id="PRO_5025345951" evidence="1">
    <location>
        <begin position="27"/>
        <end position="107"/>
    </location>
</feature>
<keyword evidence="1" id="KW-0732">Signal</keyword>